<accession>A0A9N9N4Z5</accession>
<gene>
    <name evidence="1" type="ORF">DERYTH_LOCUS13076</name>
</gene>
<evidence type="ECO:0000313" key="1">
    <source>
        <dbReference type="EMBL" id="CAG8702499.1"/>
    </source>
</evidence>
<dbReference type="EMBL" id="CAJVPY010008927">
    <property type="protein sequence ID" value="CAG8702499.1"/>
    <property type="molecule type" value="Genomic_DNA"/>
</dbReference>
<proteinExistence type="predicted"/>
<dbReference type="Proteomes" id="UP000789405">
    <property type="component" value="Unassembled WGS sequence"/>
</dbReference>
<sequence length="384" mass="44695">MDTNDSEIHIIHKYFERNPTDWSIREFLDKCEEKKFDLKIQTYCLSLENIIKQGELNHRHGKAQLLLDWYKKSMRRATKPVWGTEKTTSFLFLCSNLRGKQTLIDDRPSIHFHQLTFLPNTINGINNTGAFDIHLLKKSRKRKKDQEDEDVEDEGIDNSAILYDRLIMGINTARENQTATACLMTPLYWGVVDLRAENVSPYPKHSRVKEFLSDMEVQNLQQTAIKIITEESHLSVSVKTLLEMIQCSTFSLRKLSKEKRARGIAGICSLLKIDAKIYDKDTQYIGECMDAFDLYSIWEWSSQDLPRKDDDIITAMTLCKRFLIYRNLLNRISNLSQIAIRLSQIFREDVENMQVVHINKSVKLSPIVALKEKRVSSKKNEKNT</sequence>
<evidence type="ECO:0000313" key="2">
    <source>
        <dbReference type="Proteomes" id="UP000789405"/>
    </source>
</evidence>
<reference evidence="1" key="1">
    <citation type="submission" date="2021-06" db="EMBL/GenBank/DDBJ databases">
        <authorList>
            <person name="Kallberg Y."/>
            <person name="Tangrot J."/>
            <person name="Rosling A."/>
        </authorList>
    </citation>
    <scope>NUCLEOTIDE SEQUENCE</scope>
    <source>
        <strain evidence="1">MA453B</strain>
    </source>
</reference>
<dbReference type="OrthoDB" id="2379882at2759"/>
<protein>
    <submittedName>
        <fullName evidence="1">27594_t:CDS:1</fullName>
    </submittedName>
</protein>
<name>A0A9N9N4Z5_9GLOM</name>
<dbReference type="AlphaFoldDB" id="A0A9N9N4Z5"/>
<comment type="caution">
    <text evidence="1">The sequence shown here is derived from an EMBL/GenBank/DDBJ whole genome shotgun (WGS) entry which is preliminary data.</text>
</comment>
<keyword evidence="2" id="KW-1185">Reference proteome</keyword>
<organism evidence="1 2">
    <name type="scientific">Dentiscutata erythropus</name>
    <dbReference type="NCBI Taxonomy" id="1348616"/>
    <lineage>
        <taxon>Eukaryota</taxon>
        <taxon>Fungi</taxon>
        <taxon>Fungi incertae sedis</taxon>
        <taxon>Mucoromycota</taxon>
        <taxon>Glomeromycotina</taxon>
        <taxon>Glomeromycetes</taxon>
        <taxon>Diversisporales</taxon>
        <taxon>Gigasporaceae</taxon>
        <taxon>Dentiscutata</taxon>
    </lineage>
</organism>